<evidence type="ECO:0000256" key="6">
    <source>
        <dbReference type="ARBA" id="ARBA00023236"/>
    </source>
</evidence>
<dbReference type="GO" id="GO:0003677">
    <property type="term" value="F:DNA binding"/>
    <property type="evidence" value="ECO:0007669"/>
    <property type="project" value="InterPro"/>
</dbReference>
<dbReference type="Pfam" id="PF00717">
    <property type="entry name" value="Peptidase_S24"/>
    <property type="match status" value="1"/>
</dbReference>
<evidence type="ECO:0000259" key="8">
    <source>
        <dbReference type="Pfam" id="PF00717"/>
    </source>
</evidence>
<keyword evidence="5" id="KW-0234">DNA repair</keyword>
<evidence type="ECO:0000313" key="10">
    <source>
        <dbReference type="Proteomes" id="UP000272117"/>
    </source>
</evidence>
<evidence type="ECO:0000256" key="5">
    <source>
        <dbReference type="ARBA" id="ARBA00023204"/>
    </source>
</evidence>
<dbReference type="PRINTS" id="PR00726">
    <property type="entry name" value="LEXASERPTASE"/>
</dbReference>
<name>A0A3M9MG68_9BACT</name>
<evidence type="ECO:0000256" key="4">
    <source>
        <dbReference type="ARBA" id="ARBA00022813"/>
    </source>
</evidence>
<feature type="domain" description="Peptidase S24/S26A/S26B/S26C" evidence="8">
    <location>
        <begin position="27"/>
        <end position="144"/>
    </location>
</feature>
<dbReference type="GO" id="GO:0016787">
    <property type="term" value="F:hydrolase activity"/>
    <property type="evidence" value="ECO:0007669"/>
    <property type="project" value="UniProtKB-KW"/>
</dbReference>
<comment type="caution">
    <text evidence="9">The sequence shown here is derived from an EMBL/GenBank/DDBJ whole genome shotgun (WGS) entry which is preliminary data.</text>
</comment>
<comment type="similarity">
    <text evidence="1 7">Belongs to the peptidase S24 family.</text>
</comment>
<gene>
    <name evidence="9" type="ORF">EFB08_17445</name>
</gene>
<dbReference type="EMBL" id="RJJD01000013">
    <property type="protein sequence ID" value="RNI24157.1"/>
    <property type="molecule type" value="Genomic_DNA"/>
</dbReference>
<evidence type="ECO:0000256" key="1">
    <source>
        <dbReference type="ARBA" id="ARBA00007484"/>
    </source>
</evidence>
<dbReference type="OrthoDB" id="9787787at2"/>
<dbReference type="GO" id="GO:0009432">
    <property type="term" value="P:SOS response"/>
    <property type="evidence" value="ECO:0007669"/>
    <property type="project" value="UniProtKB-KW"/>
</dbReference>
<dbReference type="InterPro" id="IPR039418">
    <property type="entry name" value="LexA-like"/>
</dbReference>
<dbReference type="Gene3D" id="2.10.109.10">
    <property type="entry name" value="Umud Fragment, subunit A"/>
    <property type="match status" value="1"/>
</dbReference>
<dbReference type="SUPFAM" id="SSF51306">
    <property type="entry name" value="LexA/Signal peptidase"/>
    <property type="match status" value="1"/>
</dbReference>
<proteinExistence type="inferred from homology"/>
<dbReference type="InterPro" id="IPR006197">
    <property type="entry name" value="Peptidase_S24_LexA"/>
</dbReference>
<organism evidence="9 10">
    <name type="scientific">Rufibacter latericius</name>
    <dbReference type="NCBI Taxonomy" id="2487040"/>
    <lineage>
        <taxon>Bacteria</taxon>
        <taxon>Pseudomonadati</taxon>
        <taxon>Bacteroidota</taxon>
        <taxon>Cytophagia</taxon>
        <taxon>Cytophagales</taxon>
        <taxon>Hymenobacteraceae</taxon>
        <taxon>Rufibacter</taxon>
    </lineage>
</organism>
<sequence length="150" mass="16308">MEAAIIPLHPIEEQRFLVIIDQGNSLPLFTTTVQAGFPSPATDYSAEPIDLNTYASNHPSSTFLVKVEGDSMIGAHIMPGDLAIVNIDLRASSGMVVLAFVDGGYTIKRLDIRKDAAYLVSENPKYPPIRIESAEAGKIWGVVVGIHRKF</sequence>
<evidence type="ECO:0000256" key="2">
    <source>
        <dbReference type="ARBA" id="ARBA00022763"/>
    </source>
</evidence>
<protein>
    <recommendedName>
        <fullName evidence="8">Peptidase S24/S26A/S26B/S26C domain-containing protein</fullName>
    </recommendedName>
</protein>
<dbReference type="PANTHER" id="PTHR33516:SF2">
    <property type="entry name" value="LEXA REPRESSOR-RELATED"/>
    <property type="match status" value="1"/>
</dbReference>
<accession>A0A3M9MG68</accession>
<keyword evidence="2" id="KW-0227">DNA damage</keyword>
<dbReference type="InterPro" id="IPR036286">
    <property type="entry name" value="LexA/Signal_pep-like_sf"/>
</dbReference>
<dbReference type="InterPro" id="IPR015927">
    <property type="entry name" value="Peptidase_S24_S26A/B/C"/>
</dbReference>
<evidence type="ECO:0000313" key="9">
    <source>
        <dbReference type="EMBL" id="RNI24157.1"/>
    </source>
</evidence>
<dbReference type="PANTHER" id="PTHR33516">
    <property type="entry name" value="LEXA REPRESSOR"/>
    <property type="match status" value="1"/>
</dbReference>
<dbReference type="GO" id="GO:0006355">
    <property type="term" value="P:regulation of DNA-templated transcription"/>
    <property type="evidence" value="ECO:0007669"/>
    <property type="project" value="InterPro"/>
</dbReference>
<keyword evidence="3 7" id="KW-0378">Hydrolase</keyword>
<keyword evidence="4 7" id="KW-0068">Autocatalytic cleavage</keyword>
<dbReference type="GO" id="GO:0006281">
    <property type="term" value="P:DNA repair"/>
    <property type="evidence" value="ECO:0007669"/>
    <property type="project" value="UniProtKB-KW"/>
</dbReference>
<dbReference type="AlphaFoldDB" id="A0A3M9MG68"/>
<keyword evidence="6" id="KW-0742">SOS response</keyword>
<keyword evidence="10" id="KW-1185">Reference proteome</keyword>
<dbReference type="RefSeq" id="WP_123128247.1">
    <property type="nucleotide sequence ID" value="NZ_RJJD01000013.1"/>
</dbReference>
<evidence type="ECO:0000256" key="7">
    <source>
        <dbReference type="RuleBase" id="RU003991"/>
    </source>
</evidence>
<dbReference type="CDD" id="cd06529">
    <property type="entry name" value="S24_LexA-like"/>
    <property type="match status" value="1"/>
</dbReference>
<reference evidence="9 10" key="1">
    <citation type="submission" date="2018-11" db="EMBL/GenBank/DDBJ databases">
        <title>Rufibacter latericius sp. nov., isolated from water in Baiyang Lake.</title>
        <authorList>
            <person name="Yang Y."/>
        </authorList>
    </citation>
    <scope>NUCLEOTIDE SEQUENCE [LARGE SCALE GENOMIC DNA]</scope>
    <source>
        <strain evidence="9 10">R-22-1c-1</strain>
    </source>
</reference>
<dbReference type="InterPro" id="IPR050077">
    <property type="entry name" value="LexA_repressor"/>
</dbReference>
<dbReference type="NCBIfam" id="NF007621">
    <property type="entry name" value="PRK10276.1"/>
    <property type="match status" value="1"/>
</dbReference>
<dbReference type="Proteomes" id="UP000272117">
    <property type="component" value="Unassembled WGS sequence"/>
</dbReference>
<evidence type="ECO:0000256" key="3">
    <source>
        <dbReference type="ARBA" id="ARBA00022801"/>
    </source>
</evidence>